<reference evidence="1 2" key="1">
    <citation type="submission" date="2012-08" db="EMBL/GenBank/DDBJ databases">
        <authorList>
            <person name="Harkins D.M."/>
            <person name="Durkin A.S."/>
            <person name="Selengut J.D."/>
            <person name="Sanka R."/>
            <person name="DePew J."/>
            <person name="Purushe J."/>
            <person name="Matthias M.A."/>
            <person name="Vinetz J.M."/>
            <person name="Sutton G.G."/>
            <person name="Nelson W.C."/>
            <person name="Fouts D.E."/>
        </authorList>
    </citation>
    <scope>NUCLEOTIDE SEQUENCE [LARGE SCALE GENOMIC DNA]</scope>
    <source>
        <strain evidence="1 2">MMD4847</strain>
    </source>
</reference>
<keyword evidence="2" id="KW-1185">Reference proteome</keyword>
<sequence>MWSRYVGIPTCAAVCSRIRVGVPTSSKNALSEFLHGITSL</sequence>
<comment type="caution">
    <text evidence="1">The sequence shown here is derived from an EMBL/GenBank/DDBJ whole genome shotgun (WGS) entry which is preliminary data.</text>
</comment>
<proteinExistence type="predicted"/>
<evidence type="ECO:0000313" key="1">
    <source>
        <dbReference type="EMBL" id="EJZ42030.1"/>
    </source>
</evidence>
<dbReference type="EMBL" id="AHOM02000008">
    <property type="protein sequence ID" value="EJZ42030.1"/>
    <property type="molecule type" value="Genomic_DNA"/>
</dbReference>
<gene>
    <name evidence="1" type="ORF">LEP1GSC178_0537</name>
</gene>
<evidence type="ECO:0008006" key="3">
    <source>
        <dbReference type="Google" id="ProtNLM"/>
    </source>
</evidence>
<dbReference type="Proteomes" id="UP000018720">
    <property type="component" value="Unassembled WGS sequence"/>
</dbReference>
<name>A0ABP2RBX0_9LEPT</name>
<protein>
    <recommendedName>
        <fullName evidence="3">DUF1564 family protein</fullName>
    </recommendedName>
</protein>
<organism evidence="1 2">
    <name type="scientific">Leptospira licerasiae str. MMD4847</name>
    <dbReference type="NCBI Taxonomy" id="1049971"/>
    <lineage>
        <taxon>Bacteria</taxon>
        <taxon>Pseudomonadati</taxon>
        <taxon>Spirochaetota</taxon>
        <taxon>Spirochaetia</taxon>
        <taxon>Leptospirales</taxon>
        <taxon>Leptospiraceae</taxon>
        <taxon>Leptospira</taxon>
    </lineage>
</organism>
<evidence type="ECO:0000313" key="2">
    <source>
        <dbReference type="Proteomes" id="UP000018720"/>
    </source>
</evidence>
<accession>A0ABP2RBX0</accession>